<name>A0A226D1F7_FOLCA</name>
<protein>
    <submittedName>
        <fullName evidence="2">Uncharacterized protein</fullName>
    </submittedName>
</protein>
<dbReference type="AlphaFoldDB" id="A0A226D1F7"/>
<feature type="transmembrane region" description="Helical" evidence="1">
    <location>
        <begin position="200"/>
        <end position="220"/>
    </location>
</feature>
<evidence type="ECO:0000256" key="1">
    <source>
        <dbReference type="SAM" id="Phobius"/>
    </source>
</evidence>
<accession>A0A226D1F7</accession>
<feature type="transmembrane region" description="Helical" evidence="1">
    <location>
        <begin position="84"/>
        <end position="104"/>
    </location>
</feature>
<evidence type="ECO:0000313" key="3">
    <source>
        <dbReference type="Proteomes" id="UP000198287"/>
    </source>
</evidence>
<keyword evidence="3" id="KW-1185">Reference proteome</keyword>
<feature type="transmembrane region" description="Helical" evidence="1">
    <location>
        <begin position="270"/>
        <end position="289"/>
    </location>
</feature>
<proteinExistence type="predicted"/>
<reference evidence="2 3" key="1">
    <citation type="submission" date="2015-12" db="EMBL/GenBank/DDBJ databases">
        <title>The genome of Folsomia candida.</title>
        <authorList>
            <person name="Faddeeva A."/>
            <person name="Derks M.F."/>
            <person name="Anvar Y."/>
            <person name="Smit S."/>
            <person name="Van Straalen N."/>
            <person name="Roelofs D."/>
        </authorList>
    </citation>
    <scope>NUCLEOTIDE SEQUENCE [LARGE SCALE GENOMIC DNA]</scope>
    <source>
        <strain evidence="2 3">VU population</strain>
        <tissue evidence="2">Whole body</tissue>
    </source>
</reference>
<keyword evidence="1" id="KW-0472">Membrane</keyword>
<feature type="transmembrane region" description="Helical" evidence="1">
    <location>
        <begin position="137"/>
        <end position="162"/>
    </location>
</feature>
<gene>
    <name evidence="2" type="ORF">Fcan01_26589</name>
</gene>
<sequence>MKFKPSALLQLLSSNIPLVVNSFKLFNCTNIVSVKFSKKFELSYMSLKTIVPLLFALFTSVIHISGPLNWLRTHWLATFPNWKFVLVGYTGFLNGVITIGLMHIQRVRKEIMVMLKACLDTELQLIREGVPVYVHRYFVIFGATVVSTFVLVPCAVSVMSFFQPCMPPVLTSTMILNCKNWRHDGEAGLLIKFVVGIYEFYAWMVILGTVGIGVYVALLYPVEVKLLILDYIEKNEMGVKRPTSSYHLYKYRVLQLITTYHNNAWCQPSVPVGMGGIAVAETVSLYILVTSYYQAPIIILLLFLIIALDCFVVIHVV</sequence>
<comment type="caution">
    <text evidence="2">The sequence shown here is derived from an EMBL/GenBank/DDBJ whole genome shotgun (WGS) entry which is preliminary data.</text>
</comment>
<organism evidence="2 3">
    <name type="scientific">Folsomia candida</name>
    <name type="common">Springtail</name>
    <dbReference type="NCBI Taxonomy" id="158441"/>
    <lineage>
        <taxon>Eukaryota</taxon>
        <taxon>Metazoa</taxon>
        <taxon>Ecdysozoa</taxon>
        <taxon>Arthropoda</taxon>
        <taxon>Hexapoda</taxon>
        <taxon>Collembola</taxon>
        <taxon>Entomobryomorpha</taxon>
        <taxon>Isotomoidea</taxon>
        <taxon>Isotomidae</taxon>
        <taxon>Proisotominae</taxon>
        <taxon>Folsomia</taxon>
    </lineage>
</organism>
<feature type="transmembrane region" description="Helical" evidence="1">
    <location>
        <begin position="45"/>
        <end position="64"/>
    </location>
</feature>
<evidence type="ECO:0000313" key="2">
    <source>
        <dbReference type="EMBL" id="OXA38638.1"/>
    </source>
</evidence>
<keyword evidence="1" id="KW-0812">Transmembrane</keyword>
<feature type="transmembrane region" description="Helical" evidence="1">
    <location>
        <begin position="295"/>
        <end position="316"/>
    </location>
</feature>
<dbReference type="EMBL" id="LNIX01000044">
    <property type="protein sequence ID" value="OXA38638.1"/>
    <property type="molecule type" value="Genomic_DNA"/>
</dbReference>
<dbReference type="Proteomes" id="UP000198287">
    <property type="component" value="Unassembled WGS sequence"/>
</dbReference>
<keyword evidence="1" id="KW-1133">Transmembrane helix</keyword>